<dbReference type="Pfam" id="PF07885">
    <property type="entry name" value="Ion_trans_2"/>
    <property type="match status" value="1"/>
</dbReference>
<evidence type="ECO:0000313" key="4">
    <source>
        <dbReference type="EMBL" id="EJN61569.1"/>
    </source>
</evidence>
<organism evidence="4 5">
    <name type="scientific">Halogranum salarium B-1</name>
    <dbReference type="NCBI Taxonomy" id="1210908"/>
    <lineage>
        <taxon>Archaea</taxon>
        <taxon>Methanobacteriati</taxon>
        <taxon>Methanobacteriota</taxon>
        <taxon>Stenosarchaea group</taxon>
        <taxon>Halobacteria</taxon>
        <taxon>Halobacteriales</taxon>
        <taxon>Haloferacaceae</taxon>
    </lineage>
</organism>
<dbReference type="PANTHER" id="PTHR47485:SF1">
    <property type="entry name" value="THYLAKOID LUMENAL 17.4 KDA PROTEIN, CHLOROPLASTIC"/>
    <property type="match status" value="1"/>
</dbReference>
<feature type="transmembrane region" description="Helical" evidence="2">
    <location>
        <begin position="410"/>
        <end position="427"/>
    </location>
</feature>
<evidence type="ECO:0000256" key="2">
    <source>
        <dbReference type="SAM" id="Phobius"/>
    </source>
</evidence>
<feature type="domain" description="Potassium channel" evidence="3">
    <location>
        <begin position="411"/>
        <end position="463"/>
    </location>
</feature>
<keyword evidence="2" id="KW-0812">Transmembrane</keyword>
<dbReference type="Proteomes" id="UP000007813">
    <property type="component" value="Unassembled WGS sequence"/>
</dbReference>
<keyword evidence="1" id="KW-0677">Repeat</keyword>
<dbReference type="InterPro" id="IPR001646">
    <property type="entry name" value="5peptide_repeat"/>
</dbReference>
<comment type="caution">
    <text evidence="4">The sequence shown here is derived from an EMBL/GenBank/DDBJ whole genome shotgun (WGS) entry which is preliminary data.</text>
</comment>
<keyword evidence="2" id="KW-0472">Membrane</keyword>
<keyword evidence="2" id="KW-1133">Transmembrane helix</keyword>
<evidence type="ECO:0000313" key="5">
    <source>
        <dbReference type="Proteomes" id="UP000007813"/>
    </source>
</evidence>
<proteinExistence type="predicted"/>
<dbReference type="Pfam" id="PF00805">
    <property type="entry name" value="Pentapeptide"/>
    <property type="match status" value="4"/>
</dbReference>
<dbReference type="InterPro" id="IPR013099">
    <property type="entry name" value="K_chnl_dom"/>
</dbReference>
<dbReference type="SUPFAM" id="SSF81324">
    <property type="entry name" value="Voltage-gated potassium channels"/>
    <property type="match status" value="1"/>
</dbReference>
<dbReference type="EMBL" id="ALJD01000002">
    <property type="protein sequence ID" value="EJN61569.1"/>
    <property type="molecule type" value="Genomic_DNA"/>
</dbReference>
<sequence length="465" mass="52220">MPTKWANRWGYICEEAPPDRCGVTIHFPHTDSTGPVSDVTCWRETWEDFDQCIWHADTDDKPRDELIQARTDKPEVLDGAIIRGSNLGSSISFANCRLNGAELTKAHCSMADFSDSKLRYAILKDSYFFKTSFPRTNLREARLQNVNLQEAIFTKAELVGISISDAIVHRADFSDVLMYESVLHESDFRNSTFNDADLRNADLTGSDLRFATAVDTYLEDADMTDVTARETNFEAAMFENALFTRTDIREANLSGADLYQAQFSNPRINSETEFGDTCSYEAENKSPEIASGTSPLVAATWVYRRLENLHEKNALADSTRQYHISKQEAQRKLDYRNENYGRYAVATLNRYLTNHGESIQRLLSAWIITIVGAGILYPFVGGIFDDGTLYRLRLTAEWPTIASLIEVGDVILRGLYFSIITFTTIGYANVAPNGVGSRILVGIESLFGGILIALFVYVLGRRVGR</sequence>
<dbReference type="PANTHER" id="PTHR47485">
    <property type="entry name" value="THYLAKOID LUMENAL 17.4 KDA PROTEIN, CHLOROPLASTIC"/>
    <property type="match status" value="1"/>
</dbReference>
<gene>
    <name evidence="4" type="ORF">HSB1_06100</name>
</gene>
<feature type="transmembrane region" description="Helical" evidence="2">
    <location>
        <begin position="439"/>
        <end position="459"/>
    </location>
</feature>
<reference evidence="4 5" key="1">
    <citation type="journal article" date="2012" name="J. Bacteriol.">
        <title>Draft Genome Sequence of the Extremely Halophilic Archaeon Halogranum salarium B-1T.</title>
        <authorList>
            <person name="Kim K.K."/>
            <person name="Lee K.C."/>
            <person name="Lee J.S."/>
        </authorList>
    </citation>
    <scope>NUCLEOTIDE SEQUENCE [LARGE SCALE GENOMIC DNA]</scope>
    <source>
        <strain evidence="4 5">B-1</strain>
    </source>
</reference>
<evidence type="ECO:0000256" key="1">
    <source>
        <dbReference type="ARBA" id="ARBA00022737"/>
    </source>
</evidence>
<evidence type="ECO:0000259" key="3">
    <source>
        <dbReference type="Pfam" id="PF07885"/>
    </source>
</evidence>
<protein>
    <recommendedName>
        <fullName evidence="3">Potassium channel domain-containing protein</fullName>
    </recommendedName>
</protein>
<feature type="transmembrane region" description="Helical" evidence="2">
    <location>
        <begin position="363"/>
        <end position="384"/>
    </location>
</feature>
<accession>J3JI51</accession>
<dbReference type="Gene3D" id="1.10.287.70">
    <property type="match status" value="1"/>
</dbReference>
<dbReference type="Gene3D" id="2.160.20.80">
    <property type="entry name" value="E3 ubiquitin-protein ligase SopA"/>
    <property type="match status" value="2"/>
</dbReference>
<dbReference type="eggNOG" id="arCOG01958">
    <property type="taxonomic scope" value="Archaea"/>
</dbReference>
<dbReference type="AlphaFoldDB" id="J3JI51"/>
<name>J3JI51_9EURY</name>
<dbReference type="eggNOG" id="arCOG03124">
    <property type="taxonomic scope" value="Archaea"/>
</dbReference>
<dbReference type="SUPFAM" id="SSF141571">
    <property type="entry name" value="Pentapeptide repeat-like"/>
    <property type="match status" value="1"/>
</dbReference>